<evidence type="ECO:0000256" key="18">
    <source>
        <dbReference type="ARBA" id="ARBA00060484"/>
    </source>
</evidence>
<reference evidence="23" key="2">
    <citation type="submission" date="2023-06" db="EMBL/GenBank/DDBJ databases">
        <authorList>
            <person name="Ma L."/>
            <person name="Liu K.-W."/>
            <person name="Li Z."/>
            <person name="Hsiao Y.-Y."/>
            <person name="Qi Y."/>
            <person name="Fu T."/>
            <person name="Tang G."/>
            <person name="Zhang D."/>
            <person name="Sun W.-H."/>
            <person name="Liu D.-K."/>
            <person name="Li Y."/>
            <person name="Chen G.-Z."/>
            <person name="Liu X.-D."/>
            <person name="Liao X.-Y."/>
            <person name="Jiang Y.-T."/>
            <person name="Yu X."/>
            <person name="Hao Y."/>
            <person name="Huang J."/>
            <person name="Zhao X.-W."/>
            <person name="Ke S."/>
            <person name="Chen Y.-Y."/>
            <person name="Wu W.-L."/>
            <person name="Hsu J.-L."/>
            <person name="Lin Y.-F."/>
            <person name="Huang M.-D."/>
            <person name="Li C.-Y."/>
            <person name="Huang L."/>
            <person name="Wang Z.-W."/>
            <person name="Zhao X."/>
            <person name="Zhong W.-Y."/>
            <person name="Peng D.-H."/>
            <person name="Ahmad S."/>
            <person name="Lan S."/>
            <person name="Zhang J.-S."/>
            <person name="Tsai W.-C."/>
            <person name="Van De Peer Y."/>
            <person name="Liu Z.-J."/>
        </authorList>
    </citation>
    <scope>NUCLEOTIDE SEQUENCE</scope>
    <source>
        <strain evidence="23">CP</strain>
        <tissue evidence="23">Leaves</tissue>
    </source>
</reference>
<feature type="transmembrane region" description="Helical" evidence="20">
    <location>
        <begin position="172"/>
        <end position="196"/>
    </location>
</feature>
<feature type="chain" id="PRO_5043597389" description="RING-type E3 ubiquitin transferase" evidence="21">
    <location>
        <begin position="30"/>
        <end position="304"/>
    </location>
</feature>
<sequence length="304" mass="33374">MKLPSPPLISAAHLILFIASTSLLRLSSALVRFTTDSSSVSFVDAPAKFTLPVNLSGICGSLHVSEPIDGCSSIRPDRRVEDAPDGTVRFALIERGRCSFEEKVRNAQERGFRGVIVYDDRDKANLISMIGDSEGVWIHAVFVSKIAGETLKQYARGEEGQCCIGYSSGETAGTVLVISFVSIIVMVSVSATIFLVQNCRLQQHNTVHACQNINRRVVEILPSFTFTTACPNRKCTAEACSICLEDYKEGEVLRVLPCKHDFHSVCIDLWLTKWGTFCPICKLDISSVSMDKIPPCEQSPLFSC</sequence>
<dbReference type="InterPro" id="IPR044744">
    <property type="entry name" value="ZNRF4/RNF13/RNF167_PA"/>
</dbReference>
<dbReference type="InterPro" id="IPR001841">
    <property type="entry name" value="Znf_RING"/>
</dbReference>
<dbReference type="GO" id="GO:0008270">
    <property type="term" value="F:zinc ion binding"/>
    <property type="evidence" value="ECO:0007669"/>
    <property type="project" value="UniProtKB-KW"/>
</dbReference>
<keyword evidence="6" id="KW-0808">Transferase</keyword>
<keyword evidence="5" id="KW-0926">Vacuole</keyword>
<dbReference type="PROSITE" id="PS50089">
    <property type="entry name" value="ZF_RING_2"/>
    <property type="match status" value="1"/>
</dbReference>
<evidence type="ECO:0000259" key="22">
    <source>
        <dbReference type="PROSITE" id="PS50089"/>
    </source>
</evidence>
<dbReference type="InterPro" id="IPR046450">
    <property type="entry name" value="PA_dom_sf"/>
</dbReference>
<keyword evidence="10 19" id="KW-0863">Zinc-finger</keyword>
<keyword evidence="7 20" id="KW-0812">Transmembrane</keyword>
<evidence type="ECO:0000256" key="5">
    <source>
        <dbReference type="ARBA" id="ARBA00022554"/>
    </source>
</evidence>
<keyword evidence="16" id="KW-0325">Glycoprotein</keyword>
<keyword evidence="13 20" id="KW-1133">Transmembrane helix</keyword>
<dbReference type="AlphaFoldDB" id="A0AAV9F605"/>
<dbReference type="Gene3D" id="3.50.30.30">
    <property type="match status" value="1"/>
</dbReference>
<dbReference type="GO" id="GO:0061630">
    <property type="term" value="F:ubiquitin protein ligase activity"/>
    <property type="evidence" value="ECO:0007669"/>
    <property type="project" value="UniProtKB-EC"/>
</dbReference>
<evidence type="ECO:0000256" key="1">
    <source>
        <dbReference type="ARBA" id="ARBA00000900"/>
    </source>
</evidence>
<dbReference type="FunFam" id="3.50.30.30:FF:000020">
    <property type="entry name" value="Receptor homology region transmembrane domain-and RING domain-containing protein 2"/>
    <property type="match status" value="1"/>
</dbReference>
<evidence type="ECO:0000256" key="8">
    <source>
        <dbReference type="ARBA" id="ARBA00022723"/>
    </source>
</evidence>
<evidence type="ECO:0000256" key="10">
    <source>
        <dbReference type="ARBA" id="ARBA00022771"/>
    </source>
</evidence>
<dbReference type="InterPro" id="IPR051653">
    <property type="entry name" value="E3_ligase_sorting_rcpt"/>
</dbReference>
<dbReference type="InterPro" id="IPR013083">
    <property type="entry name" value="Znf_RING/FYVE/PHD"/>
</dbReference>
<comment type="caution">
    <text evidence="23">The sequence shown here is derived from an EMBL/GenBank/DDBJ whole genome shotgun (WGS) entry which is preliminary data.</text>
</comment>
<feature type="signal peptide" evidence="21">
    <location>
        <begin position="1"/>
        <end position="29"/>
    </location>
</feature>
<evidence type="ECO:0000256" key="3">
    <source>
        <dbReference type="ARBA" id="ARBA00012483"/>
    </source>
</evidence>
<keyword evidence="8" id="KW-0479">Metal-binding</keyword>
<reference evidence="23" key="1">
    <citation type="journal article" date="2023" name="Nat. Commun.">
        <title>Diploid and tetraploid genomes of Acorus and the evolution of monocots.</title>
        <authorList>
            <person name="Ma L."/>
            <person name="Liu K.W."/>
            <person name="Li Z."/>
            <person name="Hsiao Y.Y."/>
            <person name="Qi Y."/>
            <person name="Fu T."/>
            <person name="Tang G.D."/>
            <person name="Zhang D."/>
            <person name="Sun W.H."/>
            <person name="Liu D.K."/>
            <person name="Li Y."/>
            <person name="Chen G.Z."/>
            <person name="Liu X.D."/>
            <person name="Liao X.Y."/>
            <person name="Jiang Y.T."/>
            <person name="Yu X."/>
            <person name="Hao Y."/>
            <person name="Huang J."/>
            <person name="Zhao X.W."/>
            <person name="Ke S."/>
            <person name="Chen Y.Y."/>
            <person name="Wu W.L."/>
            <person name="Hsu J.L."/>
            <person name="Lin Y.F."/>
            <person name="Huang M.D."/>
            <person name="Li C.Y."/>
            <person name="Huang L."/>
            <person name="Wang Z.W."/>
            <person name="Zhao X."/>
            <person name="Zhong W.Y."/>
            <person name="Peng D.H."/>
            <person name="Ahmad S."/>
            <person name="Lan S."/>
            <person name="Zhang J.S."/>
            <person name="Tsai W.C."/>
            <person name="Van de Peer Y."/>
            <person name="Liu Z.J."/>
        </authorList>
    </citation>
    <scope>NUCLEOTIDE SEQUENCE</scope>
    <source>
        <strain evidence="23">CP</strain>
    </source>
</reference>
<evidence type="ECO:0000313" key="23">
    <source>
        <dbReference type="EMBL" id="KAK1321351.1"/>
    </source>
</evidence>
<keyword evidence="12" id="KW-0653">Protein transport</keyword>
<evidence type="ECO:0000256" key="20">
    <source>
        <dbReference type="SAM" id="Phobius"/>
    </source>
</evidence>
<keyword evidence="14 20" id="KW-0472">Membrane</keyword>
<dbReference type="EMBL" id="JAUJYO010000003">
    <property type="protein sequence ID" value="KAK1321351.1"/>
    <property type="molecule type" value="Genomic_DNA"/>
</dbReference>
<feature type="domain" description="RING-type" evidence="22">
    <location>
        <begin position="240"/>
        <end position="282"/>
    </location>
</feature>
<evidence type="ECO:0000256" key="11">
    <source>
        <dbReference type="ARBA" id="ARBA00022833"/>
    </source>
</evidence>
<organism evidence="23 24">
    <name type="scientific">Acorus calamus</name>
    <name type="common">Sweet flag</name>
    <dbReference type="NCBI Taxonomy" id="4465"/>
    <lineage>
        <taxon>Eukaryota</taxon>
        <taxon>Viridiplantae</taxon>
        <taxon>Streptophyta</taxon>
        <taxon>Embryophyta</taxon>
        <taxon>Tracheophyta</taxon>
        <taxon>Spermatophyta</taxon>
        <taxon>Magnoliopsida</taxon>
        <taxon>Liliopsida</taxon>
        <taxon>Acoraceae</taxon>
        <taxon>Acorus</taxon>
    </lineage>
</organism>
<dbReference type="EC" id="2.3.2.27" evidence="3"/>
<protein>
    <recommendedName>
        <fullName evidence="3">RING-type E3 ubiquitin transferase</fullName>
        <ecNumber evidence="3">2.3.2.27</ecNumber>
    </recommendedName>
</protein>
<comment type="catalytic activity">
    <reaction evidence="1">
        <text>S-ubiquitinyl-[E2 ubiquitin-conjugating enzyme]-L-cysteine + [acceptor protein]-L-lysine = [E2 ubiquitin-conjugating enzyme]-L-cysteine + N(6)-ubiquitinyl-[acceptor protein]-L-lysine.</text>
        <dbReference type="EC" id="2.3.2.27"/>
    </reaction>
</comment>
<evidence type="ECO:0000256" key="7">
    <source>
        <dbReference type="ARBA" id="ARBA00022692"/>
    </source>
</evidence>
<evidence type="ECO:0000256" key="19">
    <source>
        <dbReference type="PROSITE-ProRule" id="PRU00175"/>
    </source>
</evidence>
<evidence type="ECO:0000256" key="16">
    <source>
        <dbReference type="ARBA" id="ARBA00023180"/>
    </source>
</evidence>
<keyword evidence="11" id="KW-0862">Zinc</keyword>
<comment type="subcellular location">
    <subcellularLocation>
        <location evidence="17">Endomembrane system</location>
        <topology evidence="17">Single-pass type I membrane protein</topology>
    </subcellularLocation>
    <subcellularLocation>
        <location evidence="18">Protein storage vacuole membrane</location>
    </subcellularLocation>
</comment>
<dbReference type="GO" id="GO:0015031">
    <property type="term" value="P:protein transport"/>
    <property type="evidence" value="ECO:0007669"/>
    <property type="project" value="UniProtKB-KW"/>
</dbReference>
<dbReference type="Pfam" id="PF13639">
    <property type="entry name" value="zf-RING_2"/>
    <property type="match status" value="1"/>
</dbReference>
<keyword evidence="9 21" id="KW-0732">Signal</keyword>
<evidence type="ECO:0000256" key="14">
    <source>
        <dbReference type="ARBA" id="ARBA00023136"/>
    </source>
</evidence>
<comment type="pathway">
    <text evidence="2">Protein modification; protein ubiquitination.</text>
</comment>
<accession>A0AAV9F605</accession>
<evidence type="ECO:0000256" key="12">
    <source>
        <dbReference type="ARBA" id="ARBA00022927"/>
    </source>
</evidence>
<name>A0AAV9F605_ACOCL</name>
<dbReference type="SMART" id="SM00184">
    <property type="entry name" value="RING"/>
    <property type="match status" value="1"/>
</dbReference>
<evidence type="ECO:0000256" key="2">
    <source>
        <dbReference type="ARBA" id="ARBA00004906"/>
    </source>
</evidence>
<proteinExistence type="predicted"/>
<dbReference type="GO" id="GO:0032586">
    <property type="term" value="C:protein storage vacuole membrane"/>
    <property type="evidence" value="ECO:0007669"/>
    <property type="project" value="UniProtKB-SubCell"/>
</dbReference>
<gene>
    <name evidence="23" type="primary">SDIR1</name>
    <name evidence="23" type="ORF">QJS10_CPA03g02245</name>
</gene>
<evidence type="ECO:0000256" key="4">
    <source>
        <dbReference type="ARBA" id="ARBA00022448"/>
    </source>
</evidence>
<dbReference type="Gene3D" id="3.30.40.10">
    <property type="entry name" value="Zinc/RING finger domain, C3HC4 (zinc finger)"/>
    <property type="match status" value="1"/>
</dbReference>
<evidence type="ECO:0000256" key="9">
    <source>
        <dbReference type="ARBA" id="ARBA00022729"/>
    </source>
</evidence>
<evidence type="ECO:0000256" key="13">
    <source>
        <dbReference type="ARBA" id="ARBA00022989"/>
    </source>
</evidence>
<dbReference type="SUPFAM" id="SSF57850">
    <property type="entry name" value="RING/U-box"/>
    <property type="match status" value="1"/>
</dbReference>
<dbReference type="PANTHER" id="PTHR47168">
    <property type="entry name" value="RING ZINC FINGER DOMAIN SUPERFAMILY PROTEIN-RELATED"/>
    <property type="match status" value="1"/>
</dbReference>
<keyword evidence="15" id="KW-1015">Disulfide bond</keyword>
<evidence type="ECO:0000256" key="21">
    <source>
        <dbReference type="SAM" id="SignalP"/>
    </source>
</evidence>
<keyword evidence="4" id="KW-0813">Transport</keyword>
<evidence type="ECO:0000313" key="24">
    <source>
        <dbReference type="Proteomes" id="UP001180020"/>
    </source>
</evidence>
<dbReference type="Pfam" id="PF02225">
    <property type="entry name" value="PA"/>
    <property type="match status" value="1"/>
</dbReference>
<keyword evidence="24" id="KW-1185">Reference proteome</keyword>
<dbReference type="CDD" id="cd02123">
    <property type="entry name" value="PA_C_RZF_like"/>
    <property type="match status" value="1"/>
</dbReference>
<dbReference type="Proteomes" id="UP001180020">
    <property type="component" value="Unassembled WGS sequence"/>
</dbReference>
<dbReference type="FunFam" id="3.30.40.10:FF:000388">
    <property type="entry name" value="Putative RING zinc finger domain superfamily protein"/>
    <property type="match status" value="1"/>
</dbReference>
<dbReference type="PANTHER" id="PTHR47168:SF1">
    <property type="entry name" value="OS02G0798600 PROTEIN"/>
    <property type="match status" value="1"/>
</dbReference>
<dbReference type="GO" id="GO:0012505">
    <property type="term" value="C:endomembrane system"/>
    <property type="evidence" value="ECO:0007669"/>
    <property type="project" value="UniProtKB-SubCell"/>
</dbReference>
<evidence type="ECO:0000256" key="6">
    <source>
        <dbReference type="ARBA" id="ARBA00022679"/>
    </source>
</evidence>
<evidence type="ECO:0000256" key="15">
    <source>
        <dbReference type="ARBA" id="ARBA00023157"/>
    </source>
</evidence>
<dbReference type="InterPro" id="IPR003137">
    <property type="entry name" value="PA_domain"/>
</dbReference>
<dbReference type="SUPFAM" id="SSF52025">
    <property type="entry name" value="PA domain"/>
    <property type="match status" value="1"/>
</dbReference>
<evidence type="ECO:0000256" key="17">
    <source>
        <dbReference type="ARBA" id="ARBA00046288"/>
    </source>
</evidence>